<protein>
    <submittedName>
        <fullName evidence="1">Thioredoxin family protein</fullName>
    </submittedName>
</protein>
<dbReference type="EMBL" id="SOHQ01000034">
    <property type="protein sequence ID" value="TFD76757.1"/>
    <property type="molecule type" value="Genomic_DNA"/>
</dbReference>
<proteinExistence type="predicted"/>
<keyword evidence="2" id="KW-1185">Reference proteome</keyword>
<organism evidence="1 2">
    <name type="scientific">Cryobacterium psychrophilum</name>
    <dbReference type="NCBI Taxonomy" id="41988"/>
    <lineage>
        <taxon>Bacteria</taxon>
        <taxon>Bacillati</taxon>
        <taxon>Actinomycetota</taxon>
        <taxon>Actinomycetes</taxon>
        <taxon>Micrococcales</taxon>
        <taxon>Microbacteriaceae</taxon>
        <taxon>Cryobacterium</taxon>
    </lineage>
</organism>
<dbReference type="RefSeq" id="WP_134172745.1">
    <property type="nucleotide sequence ID" value="NZ_SODI01000001.1"/>
</dbReference>
<reference evidence="1 2" key="1">
    <citation type="submission" date="2019-03" db="EMBL/GenBank/DDBJ databases">
        <title>Genomics of glacier-inhabiting Cryobacterium strains.</title>
        <authorList>
            <person name="Liu Q."/>
            <person name="Xin Y.-H."/>
        </authorList>
    </citation>
    <scope>NUCLEOTIDE SEQUENCE [LARGE SCALE GENOMIC DNA]</scope>
    <source>
        <strain evidence="1 2">CGMCC 1.4292</strain>
    </source>
</reference>
<evidence type="ECO:0000313" key="1">
    <source>
        <dbReference type="EMBL" id="TFD76757.1"/>
    </source>
</evidence>
<dbReference type="Proteomes" id="UP000298218">
    <property type="component" value="Unassembled WGS sequence"/>
</dbReference>
<sequence>MKAEILHIDDCPSWVEAGRLLREALDSTGHRDAGITYTLIASEAAATQVPFAGSPTILVDGTDLFPSEGRDTDLVCRIYLTPDGLAGWPTLEQLHHALLSRG</sequence>
<accession>A0A4Y8KNB0</accession>
<comment type="caution">
    <text evidence="1">The sequence shown here is derived from an EMBL/GenBank/DDBJ whole genome shotgun (WGS) entry which is preliminary data.</text>
</comment>
<dbReference type="AlphaFoldDB" id="A0A4Y8KNB0"/>
<name>A0A4Y8KNB0_9MICO</name>
<dbReference type="OrthoDB" id="7185309at2"/>
<gene>
    <name evidence="1" type="ORF">E3T53_12860</name>
</gene>
<evidence type="ECO:0000313" key="2">
    <source>
        <dbReference type="Proteomes" id="UP000298218"/>
    </source>
</evidence>